<proteinExistence type="predicted"/>
<gene>
    <name evidence="1" type="ORF">GPECTOR_23g63</name>
</gene>
<reference evidence="2" key="1">
    <citation type="journal article" date="2016" name="Nat. Commun.">
        <title>The Gonium pectorale genome demonstrates co-option of cell cycle regulation during the evolution of multicellularity.</title>
        <authorList>
            <person name="Hanschen E.R."/>
            <person name="Marriage T.N."/>
            <person name="Ferris P.J."/>
            <person name="Hamaji T."/>
            <person name="Toyoda A."/>
            <person name="Fujiyama A."/>
            <person name="Neme R."/>
            <person name="Noguchi H."/>
            <person name="Minakuchi Y."/>
            <person name="Suzuki M."/>
            <person name="Kawai-Toyooka H."/>
            <person name="Smith D.R."/>
            <person name="Sparks H."/>
            <person name="Anderson J."/>
            <person name="Bakaric R."/>
            <person name="Luria V."/>
            <person name="Karger A."/>
            <person name="Kirschner M.W."/>
            <person name="Durand P.M."/>
            <person name="Michod R.E."/>
            <person name="Nozaki H."/>
            <person name="Olson B.J."/>
        </authorList>
    </citation>
    <scope>NUCLEOTIDE SEQUENCE [LARGE SCALE GENOMIC DNA]</scope>
    <source>
        <strain evidence="2">NIES-2863</strain>
    </source>
</reference>
<dbReference type="EMBL" id="LSYV01000024">
    <property type="protein sequence ID" value="KXZ49135.1"/>
    <property type="molecule type" value="Genomic_DNA"/>
</dbReference>
<name>A0A150GHN3_GONPE</name>
<keyword evidence="2" id="KW-1185">Reference proteome</keyword>
<dbReference type="AlphaFoldDB" id="A0A150GHN3"/>
<organism evidence="1 2">
    <name type="scientific">Gonium pectorale</name>
    <name type="common">Green alga</name>
    <dbReference type="NCBI Taxonomy" id="33097"/>
    <lineage>
        <taxon>Eukaryota</taxon>
        <taxon>Viridiplantae</taxon>
        <taxon>Chlorophyta</taxon>
        <taxon>core chlorophytes</taxon>
        <taxon>Chlorophyceae</taxon>
        <taxon>CS clade</taxon>
        <taxon>Chlamydomonadales</taxon>
        <taxon>Volvocaceae</taxon>
        <taxon>Gonium</taxon>
    </lineage>
</organism>
<evidence type="ECO:0000313" key="2">
    <source>
        <dbReference type="Proteomes" id="UP000075714"/>
    </source>
</evidence>
<dbReference type="Proteomes" id="UP000075714">
    <property type="component" value="Unassembled WGS sequence"/>
</dbReference>
<sequence>MTPNRPLAMVSPDHEPMERLASSMRGEPLEAAAARKVAKEVGVAVDPASVAYGM</sequence>
<comment type="caution">
    <text evidence="1">The sequence shown here is derived from an EMBL/GenBank/DDBJ whole genome shotgun (WGS) entry which is preliminary data.</text>
</comment>
<evidence type="ECO:0000313" key="1">
    <source>
        <dbReference type="EMBL" id="KXZ49135.1"/>
    </source>
</evidence>
<protein>
    <submittedName>
        <fullName evidence="1">Uncharacterized protein</fullName>
    </submittedName>
</protein>
<accession>A0A150GHN3</accession>